<reference evidence="3" key="1">
    <citation type="submission" date="2022-03" db="EMBL/GenBank/DDBJ databases">
        <authorList>
            <person name="Martin C."/>
        </authorList>
    </citation>
    <scope>NUCLEOTIDE SEQUENCE</scope>
</reference>
<dbReference type="PANTHER" id="PTHR46500:SF1">
    <property type="entry name" value="CILIA- AND FLAGELLA-ASSOCIATED PROTEIN 221"/>
    <property type="match status" value="1"/>
</dbReference>
<proteinExistence type="predicted"/>
<feature type="region of interest" description="Disordered" evidence="1">
    <location>
        <begin position="255"/>
        <end position="309"/>
    </location>
</feature>
<protein>
    <recommendedName>
        <fullName evidence="2">Cep192-like domain-containing protein</fullName>
    </recommendedName>
</protein>
<dbReference type="EMBL" id="CAIIXF020000007">
    <property type="protein sequence ID" value="CAH1789213.1"/>
    <property type="molecule type" value="Genomic_DNA"/>
</dbReference>
<dbReference type="OrthoDB" id="5538672at2759"/>
<comment type="caution">
    <text evidence="3">The sequence shown here is derived from an EMBL/GenBank/DDBJ whole genome shotgun (WGS) entry which is preliminary data.</text>
</comment>
<feature type="region of interest" description="Disordered" evidence="1">
    <location>
        <begin position="782"/>
        <end position="806"/>
    </location>
</feature>
<dbReference type="AlphaFoldDB" id="A0A8J1XR15"/>
<dbReference type="GO" id="GO:0097729">
    <property type="term" value="C:9+2 motile cilium"/>
    <property type="evidence" value="ECO:0007669"/>
    <property type="project" value="TreeGrafter"/>
</dbReference>
<dbReference type="GO" id="GO:0044458">
    <property type="term" value="P:motile cilium assembly"/>
    <property type="evidence" value="ECO:0007669"/>
    <property type="project" value="TreeGrafter"/>
</dbReference>
<evidence type="ECO:0000259" key="2">
    <source>
        <dbReference type="Pfam" id="PF22067"/>
    </source>
</evidence>
<dbReference type="Pfam" id="PF22067">
    <property type="entry name" value="Cep192_D3"/>
    <property type="match status" value="1"/>
</dbReference>
<accession>A0A8J1XR15</accession>
<evidence type="ECO:0000313" key="3">
    <source>
        <dbReference type="EMBL" id="CAH1789213.1"/>
    </source>
</evidence>
<dbReference type="GO" id="GO:0003341">
    <property type="term" value="P:cilium movement"/>
    <property type="evidence" value="ECO:0007669"/>
    <property type="project" value="InterPro"/>
</dbReference>
<keyword evidence="4" id="KW-1185">Reference proteome</keyword>
<feature type="domain" description="Cep192-like" evidence="2">
    <location>
        <begin position="164"/>
        <end position="236"/>
    </location>
</feature>
<evidence type="ECO:0000313" key="4">
    <source>
        <dbReference type="Proteomes" id="UP000749559"/>
    </source>
</evidence>
<sequence>MAATKISRVSNINGTSQNWMDSFQIVEPPKRLPVPNHLLESKIYSKIAQNSVAQARPSVIHFGGFDLNKTQRCTLHIANVSTEVQRMHIIPPQTKYFYIKYTKNERLVPGLTLECTVEFTPDEWRYYYDCIRIHCKGEENLVIPIHAYPVMNTSDFPTIVNFPPVPVGHRKSRIIPLKCHAPIDFEFQLSFQQQHPAFIVEPMSGTVPANGEIDIVVTFAPSEFVTAQMKLQLSISQFNSKPLVCTFTGTSSPGLARELNESSSHKESDGSTTESVLDPRVLSPIDRARRKKKTKKKSTLGSIENRPQEIEHEGIKFPTNLHTPFAVATVLNQQAGKLRVKDLREAILSKNSGDSPNTRQMKEAIFEQAMRQNVYEERQNQLRWQKKIGDDQISPDQRLSISEQRSDAWTAYKLKRGDPLEENEYNRTCTECSFRRTIRDSRNVAPSVAQFDTYSNDMWAARHAALHRFSQAARTLIIRMRGEEKLKYLRNAMAGWKKSNQSLQKRDEDGEELEVRDLKFEMVTLPQDADIKLTVKGVKQTTFPTYVPPNKKDDMAPDALGSVPFEPTCVDIKRKVPYFSLKVPQQYRLMGYKQHNVQEALLNYVPANLVRTLRNGAEDELIQLPMKDLPELEDRDDAPVNEEDMRVESVIDDATIDDAKPTSLAPPEALFQPMEYPPLHIFNQAPGLQVFLAPLPYAEVDPDFHLCPLPRYTSKAPGPHAATQKKYLDREDVIKGVMSWKKFPSQGLTSLSNTPTLTNVWVPRWTDPLGSDMLPTNVPWLLDSLPDDEKENVADTDSREEDGETEDAVTLTPEMVNAQFELINPATAGTLATGGQDKPSSDMFPYGSKMPATNVPVSSTGPVPREKREQELDYFLNKKYNKLGSKMQARVEQINSLKTNPDFILK</sequence>
<evidence type="ECO:0000256" key="1">
    <source>
        <dbReference type="SAM" id="MobiDB-lite"/>
    </source>
</evidence>
<dbReference type="InterPro" id="IPR029676">
    <property type="entry name" value="CFAP221"/>
</dbReference>
<dbReference type="InterPro" id="IPR054089">
    <property type="entry name" value="Cep192-like_D3"/>
</dbReference>
<gene>
    <name evidence="3" type="ORF">OFUS_LOCUS14614</name>
</gene>
<dbReference type="Gene3D" id="2.60.40.10">
    <property type="entry name" value="Immunoglobulins"/>
    <property type="match status" value="2"/>
</dbReference>
<dbReference type="Pfam" id="PF24771">
    <property type="entry name" value="Ig_CFAP74_1st"/>
    <property type="match status" value="1"/>
</dbReference>
<feature type="compositionally biased region" description="Basic residues" evidence="1">
    <location>
        <begin position="288"/>
        <end position="298"/>
    </location>
</feature>
<dbReference type="Proteomes" id="UP000749559">
    <property type="component" value="Unassembled WGS sequence"/>
</dbReference>
<organism evidence="3 4">
    <name type="scientific">Owenia fusiformis</name>
    <name type="common">Polychaete worm</name>
    <dbReference type="NCBI Taxonomy" id="6347"/>
    <lineage>
        <taxon>Eukaryota</taxon>
        <taxon>Metazoa</taxon>
        <taxon>Spiralia</taxon>
        <taxon>Lophotrochozoa</taxon>
        <taxon>Annelida</taxon>
        <taxon>Polychaeta</taxon>
        <taxon>Sedentaria</taxon>
        <taxon>Canalipalpata</taxon>
        <taxon>Sabellida</taxon>
        <taxon>Oweniida</taxon>
        <taxon>Oweniidae</taxon>
        <taxon>Owenia</taxon>
    </lineage>
</organism>
<dbReference type="PANTHER" id="PTHR46500">
    <property type="entry name" value="CILIA- AND FLAGELLA-ASSOCIATED PROTEIN 221"/>
    <property type="match status" value="1"/>
</dbReference>
<name>A0A8J1XR15_OWEFU</name>
<feature type="compositionally biased region" description="Basic and acidic residues" evidence="1">
    <location>
        <begin position="258"/>
        <end position="269"/>
    </location>
</feature>
<dbReference type="InterPro" id="IPR013783">
    <property type="entry name" value="Ig-like_fold"/>
</dbReference>